<evidence type="ECO:0000313" key="2">
    <source>
        <dbReference type="Proteomes" id="UP001153712"/>
    </source>
</evidence>
<sequence length="161" mass="18260">MINCRQFSPPFTIRRIFSDSMRTRTRKNRHYVRAAISPVPSAVATRTRLSLRFRHSRLKMECEENQGTNSKTAQIPLLKSRNFFGFEAIFLSGCRSDLTTDNVVSHCHATPTVVRRNYGLASLNLDASRPECSKNSAGFSCCSLSRGRIQFRSISILLRAE</sequence>
<reference evidence="1" key="1">
    <citation type="submission" date="2022-01" db="EMBL/GenBank/DDBJ databases">
        <authorList>
            <person name="King R."/>
        </authorList>
    </citation>
    <scope>NUCLEOTIDE SEQUENCE</scope>
</reference>
<name>A0A9N9TVG9_PHYSR</name>
<accession>A0A9N9TVG9</accession>
<dbReference type="EMBL" id="OU900098">
    <property type="protein sequence ID" value="CAG9862631.1"/>
    <property type="molecule type" value="Genomic_DNA"/>
</dbReference>
<evidence type="ECO:0000313" key="1">
    <source>
        <dbReference type="EMBL" id="CAG9862631.1"/>
    </source>
</evidence>
<keyword evidence="2" id="KW-1185">Reference proteome</keyword>
<dbReference type="AlphaFoldDB" id="A0A9N9TVG9"/>
<protein>
    <submittedName>
        <fullName evidence="1">Uncharacterized protein</fullName>
    </submittedName>
</protein>
<dbReference type="Proteomes" id="UP001153712">
    <property type="component" value="Chromosome 5"/>
</dbReference>
<proteinExistence type="predicted"/>
<gene>
    <name evidence="1" type="ORF">PHYEVI_LOCUS8939</name>
</gene>
<organism evidence="1 2">
    <name type="scientific">Phyllotreta striolata</name>
    <name type="common">Striped flea beetle</name>
    <name type="synonym">Crioceris striolata</name>
    <dbReference type="NCBI Taxonomy" id="444603"/>
    <lineage>
        <taxon>Eukaryota</taxon>
        <taxon>Metazoa</taxon>
        <taxon>Ecdysozoa</taxon>
        <taxon>Arthropoda</taxon>
        <taxon>Hexapoda</taxon>
        <taxon>Insecta</taxon>
        <taxon>Pterygota</taxon>
        <taxon>Neoptera</taxon>
        <taxon>Endopterygota</taxon>
        <taxon>Coleoptera</taxon>
        <taxon>Polyphaga</taxon>
        <taxon>Cucujiformia</taxon>
        <taxon>Chrysomeloidea</taxon>
        <taxon>Chrysomelidae</taxon>
        <taxon>Galerucinae</taxon>
        <taxon>Alticini</taxon>
        <taxon>Phyllotreta</taxon>
    </lineage>
</organism>